<keyword evidence="1" id="KW-1133">Transmembrane helix</keyword>
<keyword evidence="1" id="KW-0812">Transmembrane</keyword>
<dbReference type="EMBL" id="MLJW01000077">
    <property type="protein sequence ID" value="OIR02213.1"/>
    <property type="molecule type" value="Genomic_DNA"/>
</dbReference>
<evidence type="ECO:0000313" key="2">
    <source>
        <dbReference type="EMBL" id="OIR02213.1"/>
    </source>
</evidence>
<feature type="transmembrane region" description="Helical" evidence="1">
    <location>
        <begin position="97"/>
        <end position="120"/>
    </location>
</feature>
<name>A0A1J5SDD1_9ZZZZ</name>
<proteinExistence type="predicted"/>
<feature type="transmembrane region" description="Helical" evidence="1">
    <location>
        <begin position="61"/>
        <end position="85"/>
    </location>
</feature>
<feature type="transmembrane region" description="Helical" evidence="1">
    <location>
        <begin position="37"/>
        <end position="55"/>
    </location>
</feature>
<protein>
    <submittedName>
        <fullName evidence="2">Uncharacterized protein</fullName>
    </submittedName>
</protein>
<reference evidence="2" key="1">
    <citation type="submission" date="2016-10" db="EMBL/GenBank/DDBJ databases">
        <title>Sequence of Gallionella enrichment culture.</title>
        <authorList>
            <person name="Poehlein A."/>
            <person name="Muehling M."/>
            <person name="Daniel R."/>
        </authorList>
    </citation>
    <scope>NUCLEOTIDE SEQUENCE</scope>
</reference>
<keyword evidence="1" id="KW-0472">Membrane</keyword>
<sequence length="324" mass="36960">MAEKLDTSTVHKTGTSASAESAIDFLDQASKRGVTTLMPYLWTLVFIISILALTLTHGLDWWTAGLGALVTVSLLIVLFVVRQIVDAPRTEVQSLGIAAMWFFTVLFAASLSLLVSSVFFGHPLNLRPSQTLTPTQDEGWLVIQQFYKLIDNGDFNAAWNLVHKKRKDEIRTKNPNFDWEDFARAYTTTRQHSHLQIERIQHQTPFETGRTYRVSFAVRDELPVNHLYRSRPTLVKEWFDNRSLDRDKIVGIVISDVKNQFEVPRKLEPMVVEFVGTRRFESLFKPDLIFNIGRELKLTARKAPSASPDTVCVEVHVNLTHVVH</sequence>
<accession>A0A1J5SDD1</accession>
<organism evidence="2">
    <name type="scientific">mine drainage metagenome</name>
    <dbReference type="NCBI Taxonomy" id="410659"/>
    <lineage>
        <taxon>unclassified sequences</taxon>
        <taxon>metagenomes</taxon>
        <taxon>ecological metagenomes</taxon>
    </lineage>
</organism>
<evidence type="ECO:0000256" key="1">
    <source>
        <dbReference type="SAM" id="Phobius"/>
    </source>
</evidence>
<dbReference type="AlphaFoldDB" id="A0A1J5SDD1"/>
<comment type="caution">
    <text evidence="2">The sequence shown here is derived from an EMBL/GenBank/DDBJ whole genome shotgun (WGS) entry which is preliminary data.</text>
</comment>
<gene>
    <name evidence="2" type="ORF">GALL_158330</name>
</gene>